<reference evidence="5 6" key="1">
    <citation type="submission" date="2022-05" db="EMBL/GenBank/DDBJ databases">
        <authorList>
            <consortium name="Genoscope - CEA"/>
            <person name="William W."/>
        </authorList>
    </citation>
    <scope>NUCLEOTIDE SEQUENCE [LARGE SCALE GENOMIC DNA]</scope>
</reference>
<dbReference type="GO" id="GO:0016620">
    <property type="term" value="F:oxidoreductase activity, acting on the aldehyde or oxo group of donors, NAD or NADP as acceptor"/>
    <property type="evidence" value="ECO:0007669"/>
    <property type="project" value="InterPro"/>
</dbReference>
<dbReference type="PROSITE" id="PS00687">
    <property type="entry name" value="ALDEHYDE_DEHYDR_GLU"/>
    <property type="match status" value="1"/>
</dbReference>
<dbReference type="PANTHER" id="PTHR11699">
    <property type="entry name" value="ALDEHYDE DEHYDROGENASE-RELATED"/>
    <property type="match status" value="1"/>
</dbReference>
<name>A0AAU9VSH3_9CNID</name>
<dbReference type="InterPro" id="IPR016162">
    <property type="entry name" value="Ald_DH_N"/>
</dbReference>
<dbReference type="Gene3D" id="3.40.309.10">
    <property type="entry name" value="Aldehyde Dehydrogenase, Chain A, domain 2"/>
    <property type="match status" value="1"/>
</dbReference>
<dbReference type="InterPro" id="IPR016160">
    <property type="entry name" value="Ald_DH_CS_CYS"/>
</dbReference>
<comment type="similarity">
    <text evidence="3">Belongs to the aldehyde dehydrogenase family.</text>
</comment>
<evidence type="ECO:0000259" key="4">
    <source>
        <dbReference type="Pfam" id="PF00171"/>
    </source>
</evidence>
<dbReference type="Proteomes" id="UP001159428">
    <property type="component" value="Unassembled WGS sequence"/>
</dbReference>
<keyword evidence="1 3" id="KW-0560">Oxidoreductase</keyword>
<accession>A0AAU9VSH3</accession>
<dbReference type="Pfam" id="PF00171">
    <property type="entry name" value="Aldedh"/>
    <property type="match status" value="1"/>
</dbReference>
<evidence type="ECO:0000256" key="1">
    <source>
        <dbReference type="ARBA" id="ARBA00023002"/>
    </source>
</evidence>
<dbReference type="Gene3D" id="3.40.605.10">
    <property type="entry name" value="Aldehyde Dehydrogenase, Chain A, domain 1"/>
    <property type="match status" value="1"/>
</dbReference>
<dbReference type="EMBL" id="CALNXJ010000004">
    <property type="protein sequence ID" value="CAH3038065.1"/>
    <property type="molecule type" value="Genomic_DNA"/>
</dbReference>
<sequence length="254" mass="27960">MADASAGVKHVTLELGGKSPLLVFADSDLENAVKGAMMANFLTQGEVCSNGTRVFVERSIMDEFLSRVVERTKKIRVGDPMNPDTQMGALISEEHLHKVLDYVELGKKEGAKILCGGERLKLEEPRLANGFYMSPCVMTDCSDDMTVIKEEIFGPVMTVLPFDTEEEAVKRANNTDFGLAAGVFTKDLNRAHRVIANLQAGSCWINNYNLTPVEVPFGGYKKSGVGRELGEDTIEYYTQVKSVYVEMGDVESPF</sequence>
<dbReference type="InterPro" id="IPR029510">
    <property type="entry name" value="Ald_DH_CS_GLU"/>
</dbReference>
<comment type="caution">
    <text evidence="5">The sequence shown here is derived from an EMBL/GenBank/DDBJ whole genome shotgun (WGS) entry which is preliminary data.</text>
</comment>
<evidence type="ECO:0000256" key="3">
    <source>
        <dbReference type="RuleBase" id="RU003345"/>
    </source>
</evidence>
<dbReference type="AlphaFoldDB" id="A0AAU9VSH3"/>
<dbReference type="InterPro" id="IPR016161">
    <property type="entry name" value="Ald_DH/histidinol_DH"/>
</dbReference>
<evidence type="ECO:0000256" key="2">
    <source>
        <dbReference type="PROSITE-ProRule" id="PRU10007"/>
    </source>
</evidence>
<dbReference type="PROSITE" id="PS00070">
    <property type="entry name" value="ALDEHYDE_DEHYDR_CYS"/>
    <property type="match status" value="1"/>
</dbReference>
<evidence type="ECO:0000313" key="6">
    <source>
        <dbReference type="Proteomes" id="UP001159428"/>
    </source>
</evidence>
<gene>
    <name evidence="5" type="ORF">PMEA_00021506</name>
</gene>
<dbReference type="FunFam" id="3.40.309.10:FF:000019">
    <property type="entry name" value="4-trimethylaminobutyraldehyde dehydrogenase isoform X1"/>
    <property type="match status" value="1"/>
</dbReference>
<feature type="active site" evidence="2">
    <location>
        <position position="14"/>
    </location>
</feature>
<organism evidence="5 6">
    <name type="scientific">Pocillopora meandrina</name>
    <dbReference type="NCBI Taxonomy" id="46732"/>
    <lineage>
        <taxon>Eukaryota</taxon>
        <taxon>Metazoa</taxon>
        <taxon>Cnidaria</taxon>
        <taxon>Anthozoa</taxon>
        <taxon>Hexacorallia</taxon>
        <taxon>Scleractinia</taxon>
        <taxon>Astrocoeniina</taxon>
        <taxon>Pocilloporidae</taxon>
        <taxon>Pocillopora</taxon>
    </lineage>
</organism>
<evidence type="ECO:0000313" key="5">
    <source>
        <dbReference type="EMBL" id="CAH3038065.1"/>
    </source>
</evidence>
<dbReference type="SUPFAM" id="SSF53720">
    <property type="entry name" value="ALDH-like"/>
    <property type="match status" value="1"/>
</dbReference>
<keyword evidence="6" id="KW-1185">Reference proteome</keyword>
<proteinExistence type="inferred from homology"/>
<dbReference type="FunFam" id="3.40.605.10:FF:000026">
    <property type="entry name" value="Aldehyde dehydrogenase, putative"/>
    <property type="match status" value="1"/>
</dbReference>
<protein>
    <recommendedName>
        <fullName evidence="4">Aldehyde dehydrogenase domain-containing protein</fullName>
    </recommendedName>
</protein>
<dbReference type="InterPro" id="IPR015590">
    <property type="entry name" value="Aldehyde_DH_dom"/>
</dbReference>
<dbReference type="InterPro" id="IPR016163">
    <property type="entry name" value="Ald_DH_C"/>
</dbReference>
<feature type="domain" description="Aldehyde dehydrogenase" evidence="4">
    <location>
        <begin position="2"/>
        <end position="243"/>
    </location>
</feature>